<gene>
    <name evidence="11" type="ORF">NEMVEDRAFT_v1g86695</name>
</gene>
<dbReference type="InterPro" id="IPR020103">
    <property type="entry name" value="PsdUridine_synth_cat_dom_sf"/>
</dbReference>
<feature type="compositionally biased region" description="Basic and acidic residues" evidence="9">
    <location>
        <begin position="356"/>
        <end position="371"/>
    </location>
</feature>
<dbReference type="GO" id="GO:0003723">
    <property type="term" value="F:RNA binding"/>
    <property type="evidence" value="ECO:0007669"/>
    <property type="project" value="UniProtKB-KW"/>
</dbReference>
<dbReference type="Gene3D" id="3.30.2350.10">
    <property type="entry name" value="Pseudouridine synthase"/>
    <property type="match status" value="1"/>
</dbReference>
<dbReference type="InterPro" id="IPR006225">
    <property type="entry name" value="PsdUridine_synth_RluC/D"/>
</dbReference>
<dbReference type="FunFam" id="3.30.2350.10:FF:000010">
    <property type="entry name" value="RNA pseudouridine synthase domain-containing 2"/>
    <property type="match status" value="1"/>
</dbReference>
<keyword evidence="2" id="KW-0597">Phosphoprotein</keyword>
<sequence length="418" mass="47494">FSTGLRHVKPYYFTFTSHCKGRWLNRELLDIFREEFRSESISYYEKAIESGKITVNGEKVLPTTVLRGNDVLRNRVHRHEPPVTDQPLEIICNTDDIVVLNKPSSIPVHPCGRYRHNTVVFLLGKEHNLRNLYTIHRIDRLTSGILMFAKTLTRARMLEAQVRDRQVEKEYLCRVQGEFPSEPVDCEQPIIVVSHKVGICRVSPDGKSCRTVFTKLHSNGKSSVVKCIPYTGRMHQIRVHLQWLGYPIIDDPIYNHPAWGTKRGRGGVTDDQALEVIKALAQSTTIIEGDDVGYTPRDREAETRPIPTHNSKNINTGMSLAQAHAPSGLTAEQSAHGLTPVPNKCRDDNANMETGAQHDEMSPQGEGERDADCSECRIWRRDPTPQELTMYLHALSYKGPDWEYCTSVPSWAEKNWGE</sequence>
<comment type="function">
    <text evidence="5">Pseudouridine synthase that catalyzes pseudouridylation of mRNAs.</text>
</comment>
<proteinExistence type="inferred from homology"/>
<dbReference type="CDD" id="cd02557">
    <property type="entry name" value="PseudoU_synth_ScRIB2"/>
    <property type="match status" value="1"/>
</dbReference>
<dbReference type="STRING" id="45351.A7RMP5"/>
<dbReference type="GO" id="GO:0000455">
    <property type="term" value="P:enzyme-directed rRNA pseudouridine synthesis"/>
    <property type="evidence" value="ECO:0000318"/>
    <property type="project" value="GO_Central"/>
</dbReference>
<comment type="catalytic activity">
    <reaction evidence="8">
        <text>a uridine in RNA = a pseudouridine in RNA</text>
        <dbReference type="Rhea" id="RHEA:48348"/>
        <dbReference type="Rhea" id="RHEA-COMP:12068"/>
        <dbReference type="Rhea" id="RHEA-COMP:12069"/>
        <dbReference type="ChEBI" id="CHEBI:65314"/>
        <dbReference type="ChEBI" id="CHEBI:65315"/>
    </reaction>
</comment>
<evidence type="ECO:0000256" key="3">
    <source>
        <dbReference type="ARBA" id="ARBA00022664"/>
    </source>
</evidence>
<name>A7RMP5_NEMVE</name>
<evidence type="ECO:0000259" key="10">
    <source>
        <dbReference type="Pfam" id="PF00849"/>
    </source>
</evidence>
<organism evidence="11 12">
    <name type="scientific">Nematostella vectensis</name>
    <name type="common">Starlet sea anemone</name>
    <dbReference type="NCBI Taxonomy" id="45351"/>
    <lineage>
        <taxon>Eukaryota</taxon>
        <taxon>Metazoa</taxon>
        <taxon>Cnidaria</taxon>
        <taxon>Anthozoa</taxon>
        <taxon>Hexacorallia</taxon>
        <taxon>Actiniaria</taxon>
        <taxon>Edwardsiidae</taxon>
        <taxon>Nematostella</taxon>
    </lineage>
</organism>
<comment type="function">
    <text evidence="8">Responsible for synthesis of pseudouridine from uracil.</text>
</comment>
<dbReference type="GO" id="GO:0009982">
    <property type="term" value="F:pseudouridine synthase activity"/>
    <property type="evidence" value="ECO:0000318"/>
    <property type="project" value="GO_Central"/>
</dbReference>
<evidence type="ECO:0000256" key="4">
    <source>
        <dbReference type="ARBA" id="ARBA00023235"/>
    </source>
</evidence>
<dbReference type="eggNOG" id="KOG1919">
    <property type="taxonomic scope" value="Eukaryota"/>
</dbReference>
<dbReference type="PANTHER" id="PTHR21600:SF40">
    <property type="entry name" value="PSEUDOURIDYLATE SYNTHASE RPUSD2"/>
    <property type="match status" value="1"/>
</dbReference>
<evidence type="ECO:0000313" key="12">
    <source>
        <dbReference type="Proteomes" id="UP000001593"/>
    </source>
</evidence>
<dbReference type="EC" id="5.4.99.-" evidence="8"/>
<dbReference type="Pfam" id="PF00849">
    <property type="entry name" value="PseudoU_synth_2"/>
    <property type="match status" value="1"/>
</dbReference>
<dbReference type="GO" id="GO:0006397">
    <property type="term" value="P:mRNA processing"/>
    <property type="evidence" value="ECO:0007669"/>
    <property type="project" value="UniProtKB-KW"/>
</dbReference>
<dbReference type="NCBIfam" id="TIGR00005">
    <property type="entry name" value="rluA_subfam"/>
    <property type="match status" value="1"/>
</dbReference>
<feature type="compositionally biased region" description="Polar residues" evidence="9">
    <location>
        <begin position="308"/>
        <end position="319"/>
    </location>
</feature>
<dbReference type="PROSITE" id="PS50889">
    <property type="entry name" value="S4"/>
    <property type="match status" value="1"/>
</dbReference>
<keyword evidence="7" id="KW-0694">RNA-binding</keyword>
<protein>
    <recommendedName>
        <fullName evidence="8">Pseudouridine synthase</fullName>
        <ecNumber evidence="8">5.4.99.-</ecNumber>
    </recommendedName>
</protein>
<evidence type="ECO:0000256" key="1">
    <source>
        <dbReference type="ARBA" id="ARBA00010876"/>
    </source>
</evidence>
<feature type="region of interest" description="Disordered" evidence="9">
    <location>
        <begin position="290"/>
        <end position="371"/>
    </location>
</feature>
<evidence type="ECO:0000256" key="5">
    <source>
        <dbReference type="ARBA" id="ARBA00057241"/>
    </source>
</evidence>
<dbReference type="HOGENOM" id="CLU_016902_12_5_1"/>
<dbReference type="EMBL" id="DS469520">
    <property type="protein sequence ID" value="EDO47303.1"/>
    <property type="molecule type" value="Genomic_DNA"/>
</dbReference>
<dbReference type="PANTHER" id="PTHR21600">
    <property type="entry name" value="MITOCHONDRIAL RNA PSEUDOURIDINE SYNTHASE"/>
    <property type="match status" value="1"/>
</dbReference>
<dbReference type="InParanoid" id="A7RMP5"/>
<dbReference type="PROSITE" id="PS01129">
    <property type="entry name" value="PSI_RLU"/>
    <property type="match status" value="1"/>
</dbReference>
<dbReference type="OMA" id="QTYCKGR"/>
<evidence type="ECO:0000256" key="2">
    <source>
        <dbReference type="ARBA" id="ARBA00022553"/>
    </source>
</evidence>
<comment type="similarity">
    <text evidence="1 8">Belongs to the pseudouridine synthase RluA family.</text>
</comment>
<evidence type="ECO:0000313" key="11">
    <source>
        <dbReference type="EMBL" id="EDO47303.1"/>
    </source>
</evidence>
<feature type="domain" description="Pseudouridine synthase RsuA/RluA-like" evidence="10">
    <location>
        <begin position="96"/>
        <end position="242"/>
    </location>
</feature>
<evidence type="ECO:0000256" key="6">
    <source>
        <dbReference type="PIRSR" id="PIRSR606225-1"/>
    </source>
</evidence>
<dbReference type="InterPro" id="IPR006145">
    <property type="entry name" value="PsdUridine_synth_RsuA/RluA"/>
</dbReference>
<keyword evidence="12" id="KW-1185">Reference proteome</keyword>
<reference evidence="11 12" key="1">
    <citation type="journal article" date="2007" name="Science">
        <title>Sea anemone genome reveals ancestral eumetazoan gene repertoire and genomic organization.</title>
        <authorList>
            <person name="Putnam N.H."/>
            <person name="Srivastava M."/>
            <person name="Hellsten U."/>
            <person name="Dirks B."/>
            <person name="Chapman J."/>
            <person name="Salamov A."/>
            <person name="Terry A."/>
            <person name="Shapiro H."/>
            <person name="Lindquist E."/>
            <person name="Kapitonov V.V."/>
            <person name="Jurka J."/>
            <person name="Genikhovich G."/>
            <person name="Grigoriev I.V."/>
            <person name="Lucas S.M."/>
            <person name="Steele R.E."/>
            <person name="Finnerty J.R."/>
            <person name="Technau U."/>
            <person name="Martindale M.Q."/>
            <person name="Rokhsar D.S."/>
        </authorList>
    </citation>
    <scope>NUCLEOTIDE SEQUENCE [LARGE SCALE GENOMIC DNA]</scope>
    <source>
        <strain evidence="12">CH2 X CH6</strain>
    </source>
</reference>
<dbReference type="Proteomes" id="UP000001593">
    <property type="component" value="Unassembled WGS sequence"/>
</dbReference>
<evidence type="ECO:0000256" key="9">
    <source>
        <dbReference type="SAM" id="MobiDB-lite"/>
    </source>
</evidence>
<evidence type="ECO:0000256" key="8">
    <source>
        <dbReference type="RuleBase" id="RU362028"/>
    </source>
</evidence>
<dbReference type="SUPFAM" id="SSF55120">
    <property type="entry name" value="Pseudouridine synthase"/>
    <property type="match status" value="1"/>
</dbReference>
<accession>A7RMP5</accession>
<dbReference type="CDD" id="cd00165">
    <property type="entry name" value="S4"/>
    <property type="match status" value="1"/>
</dbReference>
<evidence type="ECO:0000256" key="7">
    <source>
        <dbReference type="PROSITE-ProRule" id="PRU00182"/>
    </source>
</evidence>
<dbReference type="PhylomeDB" id="A7RMP5"/>
<keyword evidence="3" id="KW-0507">mRNA processing</keyword>
<dbReference type="AlphaFoldDB" id="A7RMP5"/>
<dbReference type="InterPro" id="IPR006224">
    <property type="entry name" value="PsdUridine_synth_RluA-like_CS"/>
</dbReference>
<keyword evidence="4 8" id="KW-0413">Isomerase</keyword>
<feature type="non-terminal residue" evidence="11">
    <location>
        <position position="1"/>
    </location>
</feature>
<dbReference type="InterPro" id="IPR050188">
    <property type="entry name" value="RluA_PseudoU_synthase"/>
</dbReference>
<feature type="active site" evidence="6">
    <location>
        <position position="139"/>
    </location>
</feature>